<dbReference type="EMBL" id="BAABCJ010000001">
    <property type="protein sequence ID" value="GAA3693180.1"/>
    <property type="molecule type" value="Genomic_DNA"/>
</dbReference>
<sequence>MVYLPETLSGLPRRETNSQATAAWGDPSAIVLRCGAGTPSTVSTQPCVSANGVDWLAAEGDDHWTLTTYGRTPAVEVLFNPNAVPSSNVLPELAASVGRIPAQEECLSTQRETDFR</sequence>
<comment type="caution">
    <text evidence="2">The sequence shown here is derived from an EMBL/GenBank/DDBJ whole genome shotgun (WGS) entry which is preliminary data.</text>
</comment>
<name>A0ABP7CMI8_9MICC</name>
<evidence type="ECO:0000256" key="1">
    <source>
        <dbReference type="SAM" id="MobiDB-lite"/>
    </source>
</evidence>
<proteinExistence type="predicted"/>
<gene>
    <name evidence="2" type="ORF">GCM10022377_02180</name>
</gene>
<keyword evidence="3" id="KW-1185">Reference proteome</keyword>
<dbReference type="Pfam" id="PF12028">
    <property type="entry name" value="DUF3515"/>
    <property type="match status" value="1"/>
</dbReference>
<reference evidence="3" key="1">
    <citation type="journal article" date="2019" name="Int. J. Syst. Evol. Microbiol.">
        <title>The Global Catalogue of Microorganisms (GCM) 10K type strain sequencing project: providing services to taxonomists for standard genome sequencing and annotation.</title>
        <authorList>
            <consortium name="The Broad Institute Genomics Platform"/>
            <consortium name="The Broad Institute Genome Sequencing Center for Infectious Disease"/>
            <person name="Wu L."/>
            <person name="Ma J."/>
        </authorList>
    </citation>
    <scope>NUCLEOTIDE SEQUENCE [LARGE SCALE GENOMIC DNA]</scope>
    <source>
        <strain evidence="3">JCM 16961</strain>
    </source>
</reference>
<evidence type="ECO:0000313" key="3">
    <source>
        <dbReference type="Proteomes" id="UP001501536"/>
    </source>
</evidence>
<accession>A0ABP7CMI8</accession>
<evidence type="ECO:0008006" key="4">
    <source>
        <dbReference type="Google" id="ProtNLM"/>
    </source>
</evidence>
<feature type="region of interest" description="Disordered" evidence="1">
    <location>
        <begin position="1"/>
        <end position="22"/>
    </location>
</feature>
<evidence type="ECO:0000313" key="2">
    <source>
        <dbReference type="EMBL" id="GAA3693180.1"/>
    </source>
</evidence>
<dbReference type="InterPro" id="IPR021903">
    <property type="entry name" value="DUF3515"/>
</dbReference>
<organism evidence="2 3">
    <name type="scientific">Zhihengliuella alba</name>
    <dbReference type="NCBI Taxonomy" id="547018"/>
    <lineage>
        <taxon>Bacteria</taxon>
        <taxon>Bacillati</taxon>
        <taxon>Actinomycetota</taxon>
        <taxon>Actinomycetes</taxon>
        <taxon>Micrococcales</taxon>
        <taxon>Micrococcaceae</taxon>
        <taxon>Zhihengliuella</taxon>
    </lineage>
</organism>
<protein>
    <recommendedName>
        <fullName evidence="4">DUF3515 family protein</fullName>
    </recommendedName>
</protein>
<dbReference type="Proteomes" id="UP001501536">
    <property type="component" value="Unassembled WGS sequence"/>
</dbReference>